<dbReference type="EMBL" id="RAWG01000039">
    <property type="protein sequence ID" value="RKH45171.1"/>
    <property type="molecule type" value="Genomic_DNA"/>
</dbReference>
<dbReference type="InterPro" id="IPR008030">
    <property type="entry name" value="NmrA-like"/>
</dbReference>
<gene>
    <name evidence="2" type="ORF">D7X12_08685</name>
</gene>
<evidence type="ECO:0000259" key="1">
    <source>
        <dbReference type="Pfam" id="PF05368"/>
    </source>
</evidence>
<evidence type="ECO:0000313" key="2">
    <source>
        <dbReference type="EMBL" id="RKH45171.1"/>
    </source>
</evidence>
<dbReference type="InterPro" id="IPR052718">
    <property type="entry name" value="NmrA-type_oxidoreductase"/>
</dbReference>
<dbReference type="Pfam" id="PF05368">
    <property type="entry name" value="NmrA"/>
    <property type="match status" value="1"/>
</dbReference>
<comment type="caution">
    <text evidence="2">The sequence shown here is derived from an EMBL/GenBank/DDBJ whole genome shotgun (WGS) entry which is preliminary data.</text>
</comment>
<proteinExistence type="predicted"/>
<dbReference type="AlphaFoldDB" id="A0A3A8NSN1"/>
<evidence type="ECO:0000313" key="3">
    <source>
        <dbReference type="Proteomes" id="UP000273405"/>
    </source>
</evidence>
<dbReference type="Gene3D" id="3.90.25.10">
    <property type="entry name" value="UDP-galactose 4-epimerase, domain 1"/>
    <property type="match status" value="1"/>
</dbReference>
<dbReference type="Gene3D" id="3.40.50.720">
    <property type="entry name" value="NAD(P)-binding Rossmann-like Domain"/>
    <property type="match status" value="1"/>
</dbReference>
<sequence>MIVVTGATGKLGRFVVEGLLKKVPADQVAVAVRDPDKAKAWAARGVRVHRVDYSQPASLDGVFSKGDVVLLISANEVGKRFPQHSVVTAAAKKAGVKLLAYTSILRADTTGIALAGEHKATEQAIRDSGVPFVFLRNGWYLENHTEQLAPALEYGVVQGSAKDGQVAAASREDFADAAVAVLTGTGHENRVYELAGDTAFTLPEYAAEVSRQSGKKVAYVDLPVPEYAAALVKVGLPKPFADILADADAGLARGELNDTSHTLSRLIGRPTTKLADAVGAALKAR</sequence>
<dbReference type="CDD" id="cd05269">
    <property type="entry name" value="TMR_SDR_a"/>
    <property type="match status" value="1"/>
</dbReference>
<dbReference type="OrthoDB" id="267890at2"/>
<keyword evidence="3" id="KW-1185">Reference proteome</keyword>
<feature type="domain" description="NmrA-like" evidence="1">
    <location>
        <begin position="2"/>
        <end position="241"/>
    </location>
</feature>
<dbReference type="RefSeq" id="WP_120624794.1">
    <property type="nucleotide sequence ID" value="NZ_RAWG01000039.1"/>
</dbReference>
<reference evidence="3" key="1">
    <citation type="submission" date="2018-09" db="EMBL/GenBank/DDBJ databases">
        <authorList>
            <person name="Livingstone P.G."/>
            <person name="Whitworth D.E."/>
        </authorList>
    </citation>
    <scope>NUCLEOTIDE SEQUENCE [LARGE SCALE GENOMIC DNA]</scope>
    <source>
        <strain evidence="3">CA040B</strain>
    </source>
</reference>
<dbReference type="PANTHER" id="PTHR47129:SF1">
    <property type="entry name" value="NMRA-LIKE DOMAIN-CONTAINING PROTEIN"/>
    <property type="match status" value="1"/>
</dbReference>
<name>A0A3A8NSN1_9BACT</name>
<dbReference type="Proteomes" id="UP000273405">
    <property type="component" value="Unassembled WGS sequence"/>
</dbReference>
<protein>
    <submittedName>
        <fullName evidence="2">SDR family oxidoreductase</fullName>
    </submittedName>
</protein>
<dbReference type="PANTHER" id="PTHR47129">
    <property type="entry name" value="QUINONE OXIDOREDUCTASE 2"/>
    <property type="match status" value="1"/>
</dbReference>
<accession>A0A3A8NSN1</accession>
<dbReference type="SUPFAM" id="SSF51735">
    <property type="entry name" value="NAD(P)-binding Rossmann-fold domains"/>
    <property type="match status" value="1"/>
</dbReference>
<dbReference type="InterPro" id="IPR036291">
    <property type="entry name" value="NAD(P)-bd_dom_sf"/>
</dbReference>
<organism evidence="2 3">
    <name type="scientific">Corallococcus sicarius</name>
    <dbReference type="NCBI Taxonomy" id="2316726"/>
    <lineage>
        <taxon>Bacteria</taxon>
        <taxon>Pseudomonadati</taxon>
        <taxon>Myxococcota</taxon>
        <taxon>Myxococcia</taxon>
        <taxon>Myxococcales</taxon>
        <taxon>Cystobacterineae</taxon>
        <taxon>Myxococcaceae</taxon>
        <taxon>Corallococcus</taxon>
    </lineage>
</organism>